<keyword evidence="3" id="KW-1185">Reference proteome</keyword>
<accession>A0ABS8Z902</accession>
<keyword evidence="1" id="KW-0732">Signal</keyword>
<organism evidence="2 3">
    <name type="scientific">Kibdelosporangium philippinense</name>
    <dbReference type="NCBI Taxonomy" id="211113"/>
    <lineage>
        <taxon>Bacteria</taxon>
        <taxon>Bacillati</taxon>
        <taxon>Actinomycetota</taxon>
        <taxon>Actinomycetes</taxon>
        <taxon>Pseudonocardiales</taxon>
        <taxon>Pseudonocardiaceae</taxon>
        <taxon>Kibdelosporangium</taxon>
    </lineage>
</organism>
<reference evidence="2 3" key="1">
    <citation type="submission" date="2021-12" db="EMBL/GenBank/DDBJ databases">
        <title>Genome sequence of Kibdelosporangium philippinense ATCC 49844.</title>
        <authorList>
            <person name="Fedorov E.A."/>
            <person name="Omeragic M."/>
            <person name="Shalygina K.F."/>
            <person name="Maclea K.S."/>
        </authorList>
    </citation>
    <scope>NUCLEOTIDE SEQUENCE [LARGE SCALE GENOMIC DNA]</scope>
    <source>
        <strain evidence="2 3">ATCC 49844</strain>
    </source>
</reference>
<dbReference type="RefSeq" id="WP_233725822.1">
    <property type="nucleotide sequence ID" value="NZ_JAJVCN010000001.1"/>
</dbReference>
<evidence type="ECO:0000256" key="1">
    <source>
        <dbReference type="SAM" id="SignalP"/>
    </source>
</evidence>
<evidence type="ECO:0000313" key="3">
    <source>
        <dbReference type="Proteomes" id="UP001521150"/>
    </source>
</evidence>
<evidence type="ECO:0008006" key="4">
    <source>
        <dbReference type="Google" id="ProtNLM"/>
    </source>
</evidence>
<proteinExistence type="predicted"/>
<evidence type="ECO:0000313" key="2">
    <source>
        <dbReference type="EMBL" id="MCE7004295.1"/>
    </source>
</evidence>
<feature type="signal peptide" evidence="1">
    <location>
        <begin position="1"/>
        <end position="20"/>
    </location>
</feature>
<dbReference type="Proteomes" id="UP001521150">
    <property type="component" value="Unassembled WGS sequence"/>
</dbReference>
<protein>
    <recommendedName>
        <fullName evidence="4">Secreted protein</fullName>
    </recommendedName>
</protein>
<comment type="caution">
    <text evidence="2">The sequence shown here is derived from an EMBL/GenBank/DDBJ whole genome shotgun (WGS) entry which is preliminary data.</text>
</comment>
<name>A0ABS8Z902_9PSEU</name>
<sequence length="115" mass="12070">MTAVLLAVGGVLAVAPAALAHDNIGSINNCNGRCGYGGVTNNHTRVYACDTKSDGYGFRTTYQLRNGVKGYVDDANGSSSGCSEVFPGTASNPVTYFWVTWKRTELPVTAGPFEA</sequence>
<gene>
    <name evidence="2" type="ORF">LWC34_15835</name>
</gene>
<dbReference type="EMBL" id="JAJVCN010000001">
    <property type="protein sequence ID" value="MCE7004295.1"/>
    <property type="molecule type" value="Genomic_DNA"/>
</dbReference>
<feature type="chain" id="PRO_5045955389" description="Secreted protein" evidence="1">
    <location>
        <begin position="21"/>
        <end position="115"/>
    </location>
</feature>